<organism evidence="2 3">
    <name type="scientific">Lactobacillus xujianguonis</name>
    <dbReference type="NCBI Taxonomy" id="2495899"/>
    <lineage>
        <taxon>Bacteria</taxon>
        <taxon>Bacillati</taxon>
        <taxon>Bacillota</taxon>
        <taxon>Bacilli</taxon>
        <taxon>Lactobacillales</taxon>
        <taxon>Lactobacillaceae</taxon>
        <taxon>Lactobacillus</taxon>
    </lineage>
</organism>
<dbReference type="Proteomes" id="UP000288291">
    <property type="component" value="Unassembled WGS sequence"/>
</dbReference>
<dbReference type="AlphaFoldDB" id="A0A437SXD2"/>
<dbReference type="SUPFAM" id="SSF82771">
    <property type="entry name" value="GIY-YIG endonuclease"/>
    <property type="match status" value="1"/>
</dbReference>
<dbReference type="GO" id="GO:0032259">
    <property type="term" value="P:methylation"/>
    <property type="evidence" value="ECO:0007669"/>
    <property type="project" value="UniProtKB-KW"/>
</dbReference>
<evidence type="ECO:0000313" key="3">
    <source>
        <dbReference type="Proteomes" id="UP000288291"/>
    </source>
</evidence>
<keyword evidence="2" id="KW-0808">Transferase</keyword>
<dbReference type="EMBL" id="RXIA01000003">
    <property type="protein sequence ID" value="RVU71585.1"/>
    <property type="molecule type" value="Genomic_DNA"/>
</dbReference>
<dbReference type="SUPFAM" id="SSF53335">
    <property type="entry name" value="S-adenosyl-L-methionine-dependent methyltransferases"/>
    <property type="match status" value="1"/>
</dbReference>
<dbReference type="PROSITE" id="PS50164">
    <property type="entry name" value="GIY_YIG"/>
    <property type="match status" value="1"/>
</dbReference>
<keyword evidence="2" id="KW-0489">Methyltransferase</keyword>
<dbReference type="CDD" id="cd02440">
    <property type="entry name" value="AdoMet_MTases"/>
    <property type="match status" value="1"/>
</dbReference>
<dbReference type="InterPro" id="IPR050210">
    <property type="entry name" value="tRNA_Adenine-N(6)_MTase"/>
</dbReference>
<dbReference type="RefSeq" id="WP_103661807.1">
    <property type="nucleotide sequence ID" value="NZ_ML136872.1"/>
</dbReference>
<comment type="caution">
    <text evidence="2">The sequence shown here is derived from an EMBL/GenBank/DDBJ whole genome shotgun (WGS) entry which is preliminary data.</text>
</comment>
<dbReference type="InterPro" id="IPR035901">
    <property type="entry name" value="GIY-YIG_endonuc_sf"/>
</dbReference>
<dbReference type="PANTHER" id="PTHR47739">
    <property type="entry name" value="TRNA1(VAL) (ADENINE(37)-N6)-METHYLTRANSFERASE"/>
    <property type="match status" value="1"/>
</dbReference>
<dbReference type="Gene3D" id="3.40.1440.10">
    <property type="entry name" value="GIY-YIG endonuclease"/>
    <property type="match status" value="1"/>
</dbReference>
<dbReference type="Pfam" id="PF05175">
    <property type="entry name" value="MTS"/>
    <property type="match status" value="1"/>
</dbReference>
<dbReference type="InterPro" id="IPR002052">
    <property type="entry name" value="DNA_methylase_N6_adenine_CS"/>
</dbReference>
<dbReference type="InterPro" id="IPR000305">
    <property type="entry name" value="GIY-YIG_endonuc"/>
</dbReference>
<dbReference type="InterPro" id="IPR029063">
    <property type="entry name" value="SAM-dependent_MTases_sf"/>
</dbReference>
<reference evidence="2 3" key="1">
    <citation type="submission" date="2018-12" db="EMBL/GenBank/DDBJ databases">
        <authorList>
            <person name="Meng J."/>
        </authorList>
    </citation>
    <scope>NUCLEOTIDE SEQUENCE [LARGE SCALE GENOMIC DNA]</scope>
    <source>
        <strain evidence="2 3">HT111-2</strain>
    </source>
</reference>
<name>A0A437SXD2_9LACO</name>
<dbReference type="InterPro" id="IPR007848">
    <property type="entry name" value="Small_mtfrase_dom"/>
</dbReference>
<evidence type="ECO:0000259" key="1">
    <source>
        <dbReference type="PROSITE" id="PS50164"/>
    </source>
</evidence>
<dbReference type="GO" id="GO:0008757">
    <property type="term" value="F:S-adenosylmethionine-dependent methyltransferase activity"/>
    <property type="evidence" value="ECO:0007669"/>
    <property type="project" value="UniProtKB-ARBA"/>
</dbReference>
<dbReference type="PANTHER" id="PTHR47739:SF1">
    <property type="entry name" value="TRNA1(VAL) (ADENINE(37)-N6)-METHYLTRANSFERASE"/>
    <property type="match status" value="1"/>
</dbReference>
<keyword evidence="3" id="KW-1185">Reference proteome</keyword>
<evidence type="ECO:0000313" key="2">
    <source>
        <dbReference type="EMBL" id="RVU71585.1"/>
    </source>
</evidence>
<proteinExistence type="predicted"/>
<dbReference type="Pfam" id="PF01541">
    <property type="entry name" value="GIY-YIG"/>
    <property type="match status" value="1"/>
</dbReference>
<feature type="domain" description="GIY-YIG" evidence="1">
    <location>
        <begin position="259"/>
        <end position="334"/>
    </location>
</feature>
<dbReference type="GO" id="GO:0008170">
    <property type="term" value="F:N-methyltransferase activity"/>
    <property type="evidence" value="ECO:0007669"/>
    <property type="project" value="UniProtKB-ARBA"/>
</dbReference>
<dbReference type="Gene3D" id="3.40.50.150">
    <property type="entry name" value="Vaccinia Virus protein VP39"/>
    <property type="match status" value="1"/>
</dbReference>
<dbReference type="PROSITE" id="PS00092">
    <property type="entry name" value="N6_MTASE"/>
    <property type="match status" value="1"/>
</dbReference>
<dbReference type="GO" id="GO:0003676">
    <property type="term" value="F:nucleic acid binding"/>
    <property type="evidence" value="ECO:0007669"/>
    <property type="project" value="InterPro"/>
</dbReference>
<gene>
    <name evidence="2" type="ORF">EJK17_01000</name>
</gene>
<sequence length="343" mass="40079">MVELGKNERIDYMYSDSLQIIQDKTAFSFSSDTLFLAHWAKKAIHDRNKVAELCSGNCAATMYMAYFNRAKYDAVEIQPEIASQARRSIALNHMENRITVHEDNVLNAPKFLRKDSYDVVVVNPPYFKVPKGHEVNPDEKKAIARHEILINLEQIIEVSSRLLKMKGKMFMVHRPERLGEICYYCMKHDLSVKMVQPFVSHRGEDANLMIIEAVKHTAFDGTVIKDAIEVHDKTGAYQPELQRILRETPEDKAKHDNAGDYYFYVLLCNDGSFYGGFTNDLAHRLKMHNSGKGAKYTKSRRPVKMIYHEKFDDKRLALKREYWFKHHTRAWKKKFLREHNVKF</sequence>
<dbReference type="CDD" id="cd10456">
    <property type="entry name" value="GIY-YIG_UPF0213"/>
    <property type="match status" value="1"/>
</dbReference>
<protein>
    <submittedName>
        <fullName evidence="2">Methyltransferase</fullName>
    </submittedName>
</protein>
<accession>A0A437SXD2</accession>